<dbReference type="OrthoDB" id="9005521at2"/>
<dbReference type="InterPro" id="IPR025680">
    <property type="entry name" value="DddI"/>
</dbReference>
<organism evidence="1 2">
    <name type="scientific">Kibdelosporangium aridum</name>
    <dbReference type="NCBI Taxonomy" id="2030"/>
    <lineage>
        <taxon>Bacteria</taxon>
        <taxon>Bacillati</taxon>
        <taxon>Actinomycetota</taxon>
        <taxon>Actinomycetes</taxon>
        <taxon>Pseudonocardiales</taxon>
        <taxon>Pseudonocardiaceae</taxon>
        <taxon>Kibdelosporangium</taxon>
    </lineage>
</organism>
<dbReference type="Pfam" id="PF14430">
    <property type="entry name" value="Imm1"/>
    <property type="match status" value="1"/>
</dbReference>
<keyword evidence="2" id="KW-1185">Reference proteome</keyword>
<protein>
    <submittedName>
        <fullName evidence="1">Immunity protein Imm1</fullName>
    </submittedName>
</protein>
<evidence type="ECO:0000313" key="2">
    <source>
        <dbReference type="Proteomes" id="UP000192674"/>
    </source>
</evidence>
<gene>
    <name evidence="1" type="ORF">SAMN05661093_08265</name>
</gene>
<accession>A0A1Y5Y4N3</accession>
<proteinExistence type="predicted"/>
<name>A0A1Y5Y4N3_KIBAR</name>
<dbReference type="AlphaFoldDB" id="A0A1Y5Y4N3"/>
<dbReference type="Proteomes" id="UP000192674">
    <property type="component" value="Unassembled WGS sequence"/>
</dbReference>
<evidence type="ECO:0000313" key="1">
    <source>
        <dbReference type="EMBL" id="SMD23859.1"/>
    </source>
</evidence>
<sequence length="129" mass="13749">MGDIRIRSWHGQKADSEVVEGASESQLRDAIDALDNKVTTEVTVDQADGSYLSIGGGAGRYHVSYGNSEDEYFTLQDESRSGGEEKLVTGGQLGVFDAASVVGKSLAVRAAATFLESGRLDDSLTWKES</sequence>
<dbReference type="EMBL" id="FWXV01000009">
    <property type="protein sequence ID" value="SMD23859.1"/>
    <property type="molecule type" value="Genomic_DNA"/>
</dbReference>
<dbReference type="RefSeq" id="WP_033391154.1">
    <property type="nucleotide sequence ID" value="NZ_FWXV01000009.1"/>
</dbReference>
<reference evidence="1 2" key="1">
    <citation type="submission" date="2017-04" db="EMBL/GenBank/DDBJ databases">
        <authorList>
            <person name="Afonso C.L."/>
            <person name="Miller P.J."/>
            <person name="Scott M.A."/>
            <person name="Spackman E."/>
            <person name="Goraichik I."/>
            <person name="Dimitrov K.M."/>
            <person name="Suarez D.L."/>
            <person name="Swayne D.E."/>
        </authorList>
    </citation>
    <scope>NUCLEOTIDE SEQUENCE [LARGE SCALE GENOMIC DNA]</scope>
    <source>
        <strain evidence="1 2">DSM 43828</strain>
    </source>
</reference>